<protein>
    <submittedName>
        <fullName evidence="2">Uncharacterized protein</fullName>
    </submittedName>
</protein>
<keyword evidence="1" id="KW-1133">Transmembrane helix</keyword>
<gene>
    <name evidence="2" type="ordered locus">FCOL_05110</name>
</gene>
<reference evidence="2 3" key="1">
    <citation type="journal article" date="2012" name="J. Bacteriol.">
        <title>Genome Sequence of the Fish Pathogen Flavobacterium columnare ATCC 49512.</title>
        <authorList>
            <person name="Tekedar H.C."/>
            <person name="Karsi A."/>
            <person name="Gillaspy A.F."/>
            <person name="Dyer D.W."/>
            <person name="Benton N.R."/>
            <person name="Zaitshik J."/>
            <person name="Vamenta S."/>
            <person name="Banes M.M."/>
            <person name="Gulsoy N."/>
            <person name="Aboko-Cole M."/>
            <person name="Waldbieser G.C."/>
            <person name="Lawrence M.L."/>
        </authorList>
    </citation>
    <scope>NUCLEOTIDE SEQUENCE [LARGE SCALE GENOMIC DNA]</scope>
    <source>
        <strain evidence="3">ATCC 49512 / CIP 103533 / TG 44/87</strain>
    </source>
</reference>
<organism evidence="2 3">
    <name type="scientific">Flavobacterium columnare (strain ATCC 49512 / CIP 103533 / TG 44/87)</name>
    <dbReference type="NCBI Taxonomy" id="1041826"/>
    <lineage>
        <taxon>Bacteria</taxon>
        <taxon>Pseudomonadati</taxon>
        <taxon>Bacteroidota</taxon>
        <taxon>Flavobacteriia</taxon>
        <taxon>Flavobacteriales</taxon>
        <taxon>Flavobacteriaceae</taxon>
        <taxon>Flavobacterium</taxon>
    </lineage>
</organism>
<dbReference type="AlphaFoldDB" id="G8X9A2"/>
<evidence type="ECO:0000313" key="3">
    <source>
        <dbReference type="Proteomes" id="UP000005638"/>
    </source>
</evidence>
<evidence type="ECO:0000256" key="1">
    <source>
        <dbReference type="SAM" id="Phobius"/>
    </source>
</evidence>
<evidence type="ECO:0000313" key="2">
    <source>
        <dbReference type="EMBL" id="AEW85849.1"/>
    </source>
</evidence>
<sequence>MNNPLEIIITLNPLELLATVTNLLVWRLILEKANFPEICTDLIDLILNPILGEVFNQSITLLLIYIFINPQKRFD</sequence>
<name>G8X9A2_FLACA</name>
<dbReference type="EMBL" id="CP003222">
    <property type="protein sequence ID" value="AEW85849.1"/>
    <property type="molecule type" value="Genomic_DNA"/>
</dbReference>
<accession>G8X9A2</accession>
<dbReference type="KEGG" id="fco:FCOL_05110"/>
<dbReference type="STRING" id="1041826.FCOL_05110"/>
<dbReference type="Proteomes" id="UP000005638">
    <property type="component" value="Chromosome"/>
</dbReference>
<feature type="transmembrane region" description="Helical" evidence="1">
    <location>
        <begin position="7"/>
        <end position="30"/>
    </location>
</feature>
<feature type="transmembrane region" description="Helical" evidence="1">
    <location>
        <begin position="50"/>
        <end position="68"/>
    </location>
</feature>
<keyword evidence="1" id="KW-0812">Transmembrane</keyword>
<keyword evidence="1" id="KW-0472">Membrane</keyword>
<proteinExistence type="predicted"/>
<dbReference type="HOGENOM" id="CLU_2665707_0_0_10"/>
<keyword evidence="3" id="KW-1185">Reference proteome</keyword>